<dbReference type="InterPro" id="IPR051120">
    <property type="entry name" value="ABC_AA/LPS_Transport"/>
</dbReference>
<evidence type="ECO:0000256" key="2">
    <source>
        <dbReference type="ARBA" id="ARBA00022741"/>
    </source>
</evidence>
<dbReference type="Gene3D" id="3.40.50.300">
    <property type="entry name" value="P-loop containing nucleotide triphosphate hydrolases"/>
    <property type="match status" value="1"/>
</dbReference>
<gene>
    <name evidence="5" type="ORF">SAMN04487955_10369</name>
</gene>
<dbReference type="InterPro" id="IPR032823">
    <property type="entry name" value="BCA_ABC_TP_C"/>
</dbReference>
<proteinExistence type="predicted"/>
<reference evidence="6" key="1">
    <citation type="submission" date="2016-10" db="EMBL/GenBank/DDBJ databases">
        <authorList>
            <person name="Varghese N."/>
            <person name="Submissions S."/>
        </authorList>
    </citation>
    <scope>NUCLEOTIDE SEQUENCE [LARGE SCALE GENOMIC DNA]</scope>
    <source>
        <strain evidence="6">CGMCC 1.6981</strain>
    </source>
</reference>
<keyword evidence="2" id="KW-0547">Nucleotide-binding</keyword>
<dbReference type="PROSITE" id="PS50893">
    <property type="entry name" value="ABC_TRANSPORTER_2"/>
    <property type="match status" value="1"/>
</dbReference>
<dbReference type="Proteomes" id="UP000198693">
    <property type="component" value="Unassembled WGS sequence"/>
</dbReference>
<dbReference type="PANTHER" id="PTHR45772">
    <property type="entry name" value="CONSERVED COMPONENT OF ABC TRANSPORTER FOR NATURAL AMINO ACIDS-RELATED"/>
    <property type="match status" value="1"/>
</dbReference>
<dbReference type="CDD" id="cd03219">
    <property type="entry name" value="ABC_Mj1267_LivG_branched"/>
    <property type="match status" value="1"/>
</dbReference>
<keyword evidence="3 5" id="KW-0067">ATP-binding</keyword>
<dbReference type="STRING" id="463301.SAMN04487955_10369"/>
<dbReference type="InterPro" id="IPR027417">
    <property type="entry name" value="P-loop_NTPase"/>
</dbReference>
<dbReference type="InterPro" id="IPR003439">
    <property type="entry name" value="ABC_transporter-like_ATP-bd"/>
</dbReference>
<sequence>MPSALKAEGITVTFGGVVAVDDVSLDVEQGKILGLIGPNGAGKTTLFNALTGFVTPQSGRIQLHGKDITRLPPYLRTRAGIGRTFQTERPFEELTLLENVLVASFLKEPKRKHAERLAMEVLEKVGLADRHDQPALDLNLARRRRLELAKALAVRPSVLFLDEMMAGLNPPALKEMIGFVRQLADQNLTIVMVEHIMEAIIELSDHVIVMANGGVITEGLPRDVIEDPRVITAYLGED</sequence>
<dbReference type="GO" id="GO:0005886">
    <property type="term" value="C:plasma membrane"/>
    <property type="evidence" value="ECO:0007669"/>
    <property type="project" value="TreeGrafter"/>
</dbReference>
<dbReference type="GO" id="GO:0005524">
    <property type="term" value="F:ATP binding"/>
    <property type="evidence" value="ECO:0007669"/>
    <property type="project" value="UniProtKB-KW"/>
</dbReference>
<accession>A0A1I7GK33</accession>
<keyword evidence="1" id="KW-0813">Transport</keyword>
<dbReference type="SMART" id="SM00382">
    <property type="entry name" value="AAA"/>
    <property type="match status" value="1"/>
</dbReference>
<dbReference type="RefSeq" id="WP_089793591.1">
    <property type="nucleotide sequence ID" value="NZ_FPBP01000003.1"/>
</dbReference>
<evidence type="ECO:0000256" key="1">
    <source>
        <dbReference type="ARBA" id="ARBA00022448"/>
    </source>
</evidence>
<evidence type="ECO:0000259" key="4">
    <source>
        <dbReference type="PROSITE" id="PS50893"/>
    </source>
</evidence>
<organism evidence="5 6">
    <name type="scientific">Halomonas korlensis</name>
    <dbReference type="NCBI Taxonomy" id="463301"/>
    <lineage>
        <taxon>Bacteria</taxon>
        <taxon>Pseudomonadati</taxon>
        <taxon>Pseudomonadota</taxon>
        <taxon>Gammaproteobacteria</taxon>
        <taxon>Oceanospirillales</taxon>
        <taxon>Halomonadaceae</taxon>
        <taxon>Halomonas</taxon>
    </lineage>
</organism>
<dbReference type="Pfam" id="PF00005">
    <property type="entry name" value="ABC_tran"/>
    <property type="match status" value="1"/>
</dbReference>
<dbReference type="OrthoDB" id="9780942at2"/>
<evidence type="ECO:0000313" key="5">
    <source>
        <dbReference type="EMBL" id="SFU48827.1"/>
    </source>
</evidence>
<dbReference type="SUPFAM" id="SSF52540">
    <property type="entry name" value="P-loop containing nucleoside triphosphate hydrolases"/>
    <property type="match status" value="1"/>
</dbReference>
<name>A0A1I7GK33_9GAMM</name>
<feature type="domain" description="ABC transporter" evidence="4">
    <location>
        <begin position="5"/>
        <end position="237"/>
    </location>
</feature>
<dbReference type="InterPro" id="IPR003593">
    <property type="entry name" value="AAA+_ATPase"/>
</dbReference>
<evidence type="ECO:0000313" key="6">
    <source>
        <dbReference type="Proteomes" id="UP000198693"/>
    </source>
</evidence>
<dbReference type="Pfam" id="PF12399">
    <property type="entry name" value="BCA_ABC_TP_C"/>
    <property type="match status" value="1"/>
</dbReference>
<dbReference type="GO" id="GO:0016887">
    <property type="term" value="F:ATP hydrolysis activity"/>
    <property type="evidence" value="ECO:0007669"/>
    <property type="project" value="InterPro"/>
</dbReference>
<protein>
    <submittedName>
        <fullName evidence="5">Branched-chain amino acid transport system ATP-binding protein</fullName>
    </submittedName>
</protein>
<keyword evidence="6" id="KW-1185">Reference proteome</keyword>
<evidence type="ECO:0000256" key="3">
    <source>
        <dbReference type="ARBA" id="ARBA00022840"/>
    </source>
</evidence>
<dbReference type="EMBL" id="FPBP01000003">
    <property type="protein sequence ID" value="SFU48827.1"/>
    <property type="molecule type" value="Genomic_DNA"/>
</dbReference>
<dbReference type="AlphaFoldDB" id="A0A1I7GK33"/>